<accession>A0AAW1WBY6</accession>
<sequence length="117" mass="12973">MCDAGVGLRRWWSCSGREEVATPSIGHGSGGSFGFNHGWAFRINGDDAASAWQIRDHKGEERWGSRLLLGFQFWITVPGFDEVAALRFCAVDKVTREKKMGVKSLAGFLILVCRLLL</sequence>
<keyword evidence="2" id="KW-1185">Reference proteome</keyword>
<dbReference type="EMBL" id="JBEDUW010000006">
    <property type="protein sequence ID" value="KAK9922171.1"/>
    <property type="molecule type" value="Genomic_DNA"/>
</dbReference>
<evidence type="ECO:0000313" key="2">
    <source>
        <dbReference type="Proteomes" id="UP001457282"/>
    </source>
</evidence>
<name>A0AAW1WBY6_RUBAR</name>
<reference evidence="1 2" key="1">
    <citation type="journal article" date="2023" name="G3 (Bethesda)">
        <title>A chromosome-length genome assembly and annotation of blackberry (Rubus argutus, cv. 'Hillquist').</title>
        <authorList>
            <person name="Bruna T."/>
            <person name="Aryal R."/>
            <person name="Dudchenko O."/>
            <person name="Sargent D.J."/>
            <person name="Mead D."/>
            <person name="Buti M."/>
            <person name="Cavallini A."/>
            <person name="Hytonen T."/>
            <person name="Andres J."/>
            <person name="Pham M."/>
            <person name="Weisz D."/>
            <person name="Mascagni F."/>
            <person name="Usai G."/>
            <person name="Natali L."/>
            <person name="Bassil N."/>
            <person name="Fernandez G.E."/>
            <person name="Lomsadze A."/>
            <person name="Armour M."/>
            <person name="Olukolu B."/>
            <person name="Poorten T."/>
            <person name="Britton C."/>
            <person name="Davik J."/>
            <person name="Ashrafi H."/>
            <person name="Aiden E.L."/>
            <person name="Borodovsky M."/>
            <person name="Worthington M."/>
        </authorList>
    </citation>
    <scope>NUCLEOTIDE SEQUENCE [LARGE SCALE GENOMIC DNA]</scope>
    <source>
        <strain evidence="1">PI 553951</strain>
    </source>
</reference>
<protein>
    <submittedName>
        <fullName evidence="1">Uncharacterized protein</fullName>
    </submittedName>
</protein>
<comment type="caution">
    <text evidence="1">The sequence shown here is derived from an EMBL/GenBank/DDBJ whole genome shotgun (WGS) entry which is preliminary data.</text>
</comment>
<evidence type="ECO:0000313" key="1">
    <source>
        <dbReference type="EMBL" id="KAK9922171.1"/>
    </source>
</evidence>
<proteinExistence type="predicted"/>
<dbReference type="Proteomes" id="UP001457282">
    <property type="component" value="Unassembled WGS sequence"/>
</dbReference>
<dbReference type="AlphaFoldDB" id="A0AAW1WBY6"/>
<gene>
    <name evidence="1" type="ORF">M0R45_030651</name>
</gene>
<organism evidence="1 2">
    <name type="scientific">Rubus argutus</name>
    <name type="common">Southern blackberry</name>
    <dbReference type="NCBI Taxonomy" id="59490"/>
    <lineage>
        <taxon>Eukaryota</taxon>
        <taxon>Viridiplantae</taxon>
        <taxon>Streptophyta</taxon>
        <taxon>Embryophyta</taxon>
        <taxon>Tracheophyta</taxon>
        <taxon>Spermatophyta</taxon>
        <taxon>Magnoliopsida</taxon>
        <taxon>eudicotyledons</taxon>
        <taxon>Gunneridae</taxon>
        <taxon>Pentapetalae</taxon>
        <taxon>rosids</taxon>
        <taxon>fabids</taxon>
        <taxon>Rosales</taxon>
        <taxon>Rosaceae</taxon>
        <taxon>Rosoideae</taxon>
        <taxon>Rosoideae incertae sedis</taxon>
        <taxon>Rubus</taxon>
    </lineage>
</organism>